<evidence type="ECO:0000313" key="2">
    <source>
        <dbReference type="Proteomes" id="UP001269402"/>
    </source>
</evidence>
<protein>
    <submittedName>
        <fullName evidence="1">DUF2806 domain-containing protein</fullName>
    </submittedName>
</protein>
<gene>
    <name evidence="1" type="ORF">RJJ37_23040</name>
</gene>
<dbReference type="Proteomes" id="UP001269402">
    <property type="component" value="Unassembled WGS sequence"/>
</dbReference>
<reference evidence="2" key="1">
    <citation type="submission" date="2023-07" db="EMBL/GenBank/DDBJ databases">
        <title>Genomic characterization of faba bean (Vicia faba) microsymbionts in Mexican soils.</title>
        <authorList>
            <person name="Rivera Orduna F.N."/>
            <person name="Guevara-Luna J."/>
            <person name="Yan J."/>
            <person name="Arroyo-Herrera I."/>
            <person name="Li Y."/>
            <person name="Vasquez-Murrieta M.S."/>
            <person name="Wang E.T."/>
        </authorList>
    </citation>
    <scope>NUCLEOTIDE SEQUENCE [LARGE SCALE GENOMIC DNA]</scope>
    <source>
        <strain evidence="2">CH6</strain>
    </source>
</reference>
<organism evidence="1 2">
    <name type="scientific">Rhizobium redzepovicii</name>
    <dbReference type="NCBI Taxonomy" id="2867518"/>
    <lineage>
        <taxon>Bacteria</taxon>
        <taxon>Pseudomonadati</taxon>
        <taxon>Pseudomonadota</taxon>
        <taxon>Alphaproteobacteria</taxon>
        <taxon>Hyphomicrobiales</taxon>
        <taxon>Rhizobiaceae</taxon>
        <taxon>Rhizobium/Agrobacterium group</taxon>
        <taxon>Rhizobium</taxon>
    </lineage>
</organism>
<keyword evidence="2" id="KW-1185">Reference proteome</keyword>
<name>A0AAW8P5Y9_9HYPH</name>
<evidence type="ECO:0000313" key="1">
    <source>
        <dbReference type="EMBL" id="MDR9762483.1"/>
    </source>
</evidence>
<dbReference type="RefSeq" id="WP_310808270.1">
    <property type="nucleotide sequence ID" value="NZ_JAVLSH010000011.1"/>
</dbReference>
<dbReference type="AlphaFoldDB" id="A0AAW8P5Y9"/>
<dbReference type="EMBL" id="JAVLSH010000011">
    <property type="protein sequence ID" value="MDR9762483.1"/>
    <property type="molecule type" value="Genomic_DNA"/>
</dbReference>
<dbReference type="InterPro" id="IPR021254">
    <property type="entry name" value="DUF2806"/>
</dbReference>
<proteinExistence type="predicted"/>
<accession>A0AAW8P5Y9</accession>
<dbReference type="Pfam" id="PF10987">
    <property type="entry name" value="DUF2806"/>
    <property type="match status" value="1"/>
</dbReference>
<sequence length="341" mass="36775">MSEDEDHSIGISVDWSAQGFKGHIRSRWLSALDLLGARRVAASNIAQDRHTAVSQALTAAQVSLISAARQAVEKEVADDPNLAAKLLMALGRAERDAENIGGALDFALQDLRNDPTSSSQNNQSAEAVDPEVVKRWEHYAAGATAEIAREKWGKVLASEVRVPGTFSMKTLRLIDEIDGDTAKLFERFCANRLGGWVPEITSSLNFSELKELQEADLLAHSELPSTVDLKSVTLSDGSEWWALSDGVAQALAINKAAELPGIDRSNLSFESIRITNGQLKLGVHVLTRSGSAIASIIPQDGKALSRLAAAMRQKTTPDEIKIWKANGEPSFATDDVHVSST</sequence>
<comment type="caution">
    <text evidence="1">The sequence shown here is derived from an EMBL/GenBank/DDBJ whole genome shotgun (WGS) entry which is preliminary data.</text>
</comment>